<organism evidence="2 3">
    <name type="scientific">Paraburkholderia nemoris</name>
    <dbReference type="NCBI Taxonomy" id="2793076"/>
    <lineage>
        <taxon>Bacteria</taxon>
        <taxon>Pseudomonadati</taxon>
        <taxon>Pseudomonadota</taxon>
        <taxon>Betaproteobacteria</taxon>
        <taxon>Burkholderiales</taxon>
        <taxon>Burkholderiaceae</taxon>
        <taxon>Paraburkholderia</taxon>
    </lineage>
</organism>
<feature type="transmembrane region" description="Helical" evidence="1">
    <location>
        <begin position="104"/>
        <end position="137"/>
    </location>
</feature>
<keyword evidence="1" id="KW-1133">Transmembrane helix</keyword>
<protein>
    <recommendedName>
        <fullName evidence="4">DUF2182 domain-containing protein</fullName>
    </recommendedName>
</protein>
<evidence type="ECO:0000313" key="3">
    <source>
        <dbReference type="Proteomes" id="UP000673821"/>
    </source>
</evidence>
<feature type="transmembrane region" description="Helical" evidence="1">
    <location>
        <begin position="143"/>
        <end position="162"/>
    </location>
</feature>
<evidence type="ECO:0000313" key="2">
    <source>
        <dbReference type="EMBL" id="CAE6777367.1"/>
    </source>
</evidence>
<keyword evidence="1" id="KW-0472">Membrane</keyword>
<dbReference type="Proteomes" id="UP000673821">
    <property type="component" value="Unassembled WGS sequence"/>
</dbReference>
<sequence length="270" mass="28326">MPAHSIEARASQRAFFGVSALLFAVSTAVTIAGAASMSAMGEMPMSGGWTMSATWMPMCGQTWPGLAASFLGMWVVMMVAMMLPSLIPMLRRYREAVSRTGVTGLGWLTLVVGVGYFFVWTAFGIAVFPLGAALAALEMQQPTLARAVPFAMGVIVLIAGALQFTAWKARRLACCRATPARCLMLPALPADAATAWHHGLRLGLHCSYCCASLTTVLLVAGVMDLRVMAAVTAAITVERLAPRGERVARVIGVGIVGAGVLLIVRAVGLG</sequence>
<evidence type="ECO:0008006" key="4">
    <source>
        <dbReference type="Google" id="ProtNLM"/>
    </source>
</evidence>
<keyword evidence="3" id="KW-1185">Reference proteome</keyword>
<feature type="transmembrane region" description="Helical" evidence="1">
    <location>
        <begin position="247"/>
        <end position="267"/>
    </location>
</feature>
<gene>
    <name evidence="2" type="ORF">R69776_04136</name>
</gene>
<reference evidence="2 3" key="1">
    <citation type="submission" date="2021-02" db="EMBL/GenBank/DDBJ databases">
        <authorList>
            <person name="Vanwijnsberghe S."/>
        </authorList>
    </citation>
    <scope>NUCLEOTIDE SEQUENCE [LARGE SCALE GENOMIC DNA]</scope>
    <source>
        <strain evidence="2 3">R-69776</strain>
    </source>
</reference>
<name>A0ABM8RXJ2_9BURK</name>
<dbReference type="Pfam" id="PF09948">
    <property type="entry name" value="PpoB2"/>
    <property type="match status" value="1"/>
</dbReference>
<proteinExistence type="predicted"/>
<feature type="transmembrane region" description="Helical" evidence="1">
    <location>
        <begin position="63"/>
        <end position="83"/>
    </location>
</feature>
<dbReference type="EMBL" id="CAJNBH010000012">
    <property type="protein sequence ID" value="CAE6777367.1"/>
    <property type="molecule type" value="Genomic_DNA"/>
</dbReference>
<evidence type="ECO:0000256" key="1">
    <source>
        <dbReference type="SAM" id="Phobius"/>
    </source>
</evidence>
<dbReference type="InterPro" id="IPR018688">
    <property type="entry name" value="PpoB2-like"/>
</dbReference>
<comment type="caution">
    <text evidence="2">The sequence shown here is derived from an EMBL/GenBank/DDBJ whole genome shotgun (WGS) entry which is preliminary data.</text>
</comment>
<accession>A0ABM8RXJ2</accession>
<keyword evidence="1" id="KW-0812">Transmembrane</keyword>